<feature type="binding site" evidence="2">
    <location>
        <position position="131"/>
    </location>
    <ligand>
        <name>Fe cation</name>
        <dbReference type="ChEBI" id="CHEBI:24875"/>
    </ligand>
</feature>
<dbReference type="PRINTS" id="PR01576">
    <property type="entry name" value="PDEFORMYLASE"/>
</dbReference>
<accession>A0A6H2GY66</accession>
<dbReference type="PIRSF" id="PIRSF004749">
    <property type="entry name" value="Pep_def"/>
    <property type="match status" value="1"/>
</dbReference>
<dbReference type="Proteomes" id="UP000502136">
    <property type="component" value="Chromosome"/>
</dbReference>
<dbReference type="AlphaFoldDB" id="A0A6H2GY66"/>
<feature type="active site" evidence="2">
    <location>
        <position position="132"/>
    </location>
</feature>
<sequence>MTVRTIVPFGESALRSSCRDADPTDPRTHRQLDDLRETLYAKEGRAGLAAPQIGLLRRLIVIDVGDGLVELINPQLIRASGEQTGTEGCLSLPGYYGFVKRAMSITVRTMRRSGETAVLEAEGGLARCIQHEMDHLNGVLYVDHIQDGWLYEDATGRQSPLVPFLALSRGQGARRV</sequence>
<dbReference type="GO" id="GO:0042586">
    <property type="term" value="F:peptide deformylase activity"/>
    <property type="evidence" value="ECO:0007669"/>
    <property type="project" value="UniProtKB-UniRule"/>
</dbReference>
<keyword evidence="4" id="KW-1185">Reference proteome</keyword>
<evidence type="ECO:0000313" key="3">
    <source>
        <dbReference type="EMBL" id="QJC52332.1"/>
    </source>
</evidence>
<evidence type="ECO:0000256" key="1">
    <source>
        <dbReference type="ARBA" id="ARBA00010759"/>
    </source>
</evidence>
<dbReference type="HAMAP" id="MF_00163">
    <property type="entry name" value="Pep_deformylase"/>
    <property type="match status" value="1"/>
</dbReference>
<dbReference type="GO" id="GO:0006412">
    <property type="term" value="P:translation"/>
    <property type="evidence" value="ECO:0007669"/>
    <property type="project" value="UniProtKB-UniRule"/>
</dbReference>
<keyword evidence="2" id="KW-0648">Protein biosynthesis</keyword>
<dbReference type="Gene3D" id="3.90.45.10">
    <property type="entry name" value="Peptide deformylase"/>
    <property type="match status" value="1"/>
</dbReference>
<protein>
    <recommendedName>
        <fullName evidence="2">Peptide deformylase</fullName>
        <shortName evidence="2">PDF</shortName>
        <ecNumber evidence="2">3.5.1.88</ecNumber>
    </recommendedName>
    <alternativeName>
        <fullName evidence="2">Polypeptide deformylase</fullName>
    </alternativeName>
</protein>
<dbReference type="EMBL" id="CP051428">
    <property type="protein sequence ID" value="QJC52332.1"/>
    <property type="molecule type" value="Genomic_DNA"/>
</dbReference>
<dbReference type="RefSeq" id="WP_168907893.1">
    <property type="nucleotide sequence ID" value="NZ_CP051428.1"/>
</dbReference>
<name>A0A6H2GY66_9BACL</name>
<dbReference type="Pfam" id="PF01327">
    <property type="entry name" value="Pep_deformylase"/>
    <property type="match status" value="1"/>
</dbReference>
<comment type="function">
    <text evidence="2">Removes the formyl group from the N-terminal Met of newly synthesized proteins. Requires at least a dipeptide for an efficient rate of reaction. N-terminal L-methionine is a prerequisite for activity but the enzyme has broad specificity at other positions.</text>
</comment>
<dbReference type="CDD" id="cd00487">
    <property type="entry name" value="Pep_deformylase"/>
    <property type="match status" value="1"/>
</dbReference>
<comment type="similarity">
    <text evidence="1 2">Belongs to the polypeptide deformylase family.</text>
</comment>
<keyword evidence="2" id="KW-0479">Metal-binding</keyword>
<comment type="catalytic activity">
    <reaction evidence="2">
        <text>N-terminal N-formyl-L-methionyl-[peptide] + H2O = N-terminal L-methionyl-[peptide] + formate</text>
        <dbReference type="Rhea" id="RHEA:24420"/>
        <dbReference type="Rhea" id="RHEA-COMP:10639"/>
        <dbReference type="Rhea" id="RHEA-COMP:10640"/>
        <dbReference type="ChEBI" id="CHEBI:15377"/>
        <dbReference type="ChEBI" id="CHEBI:15740"/>
        <dbReference type="ChEBI" id="CHEBI:49298"/>
        <dbReference type="ChEBI" id="CHEBI:64731"/>
        <dbReference type="EC" id="3.5.1.88"/>
    </reaction>
</comment>
<reference evidence="3 4" key="1">
    <citation type="submission" date="2020-04" db="EMBL/GenBank/DDBJ databases">
        <title>Novel Paenibacillus strain UniB2 isolated from commercial digestive syrup.</title>
        <authorList>
            <person name="Thorat V."/>
            <person name="Kirdat K."/>
            <person name="Tiwarekar B."/>
            <person name="Yadav A."/>
        </authorList>
    </citation>
    <scope>NUCLEOTIDE SEQUENCE [LARGE SCALE GENOMIC DNA]</scope>
    <source>
        <strain evidence="3 4">UniB2</strain>
    </source>
</reference>
<keyword evidence="2" id="KW-0408">Iron</keyword>
<evidence type="ECO:0000256" key="2">
    <source>
        <dbReference type="HAMAP-Rule" id="MF_00163"/>
    </source>
</evidence>
<dbReference type="GO" id="GO:0046872">
    <property type="term" value="F:metal ion binding"/>
    <property type="evidence" value="ECO:0007669"/>
    <property type="project" value="UniProtKB-KW"/>
</dbReference>
<dbReference type="NCBIfam" id="TIGR00079">
    <property type="entry name" value="pept_deformyl"/>
    <property type="match status" value="1"/>
</dbReference>
<organism evidence="3 4">
    <name type="scientific">Paenibacillus albicereus</name>
    <dbReference type="NCBI Taxonomy" id="2726185"/>
    <lineage>
        <taxon>Bacteria</taxon>
        <taxon>Bacillati</taxon>
        <taxon>Bacillota</taxon>
        <taxon>Bacilli</taxon>
        <taxon>Bacillales</taxon>
        <taxon>Paenibacillaceae</taxon>
        <taxon>Paenibacillus</taxon>
    </lineage>
</organism>
<feature type="binding site" evidence="2">
    <location>
        <position position="135"/>
    </location>
    <ligand>
        <name>Fe cation</name>
        <dbReference type="ChEBI" id="CHEBI:24875"/>
    </ligand>
</feature>
<dbReference type="InterPro" id="IPR023635">
    <property type="entry name" value="Peptide_deformylase"/>
</dbReference>
<dbReference type="EC" id="3.5.1.88" evidence="2"/>
<gene>
    <name evidence="2 3" type="primary">def</name>
    <name evidence="3" type="ORF">HGI30_12680</name>
</gene>
<dbReference type="InterPro" id="IPR036821">
    <property type="entry name" value="Peptide_deformylase_sf"/>
</dbReference>
<keyword evidence="2 3" id="KW-0378">Hydrolase</keyword>
<proteinExistence type="inferred from homology"/>
<dbReference type="PANTHER" id="PTHR10458:SF22">
    <property type="entry name" value="PEPTIDE DEFORMYLASE"/>
    <property type="match status" value="1"/>
</dbReference>
<evidence type="ECO:0000313" key="4">
    <source>
        <dbReference type="Proteomes" id="UP000502136"/>
    </source>
</evidence>
<dbReference type="KEGG" id="palr:HGI30_12680"/>
<dbReference type="NCBIfam" id="NF001159">
    <property type="entry name" value="PRK00150.1-3"/>
    <property type="match status" value="1"/>
</dbReference>
<dbReference type="SUPFAM" id="SSF56420">
    <property type="entry name" value="Peptide deformylase"/>
    <property type="match status" value="1"/>
</dbReference>
<feature type="binding site" evidence="2">
    <location>
        <position position="89"/>
    </location>
    <ligand>
        <name>Fe cation</name>
        <dbReference type="ChEBI" id="CHEBI:24875"/>
    </ligand>
</feature>
<dbReference type="PANTHER" id="PTHR10458">
    <property type="entry name" value="PEPTIDE DEFORMYLASE"/>
    <property type="match status" value="1"/>
</dbReference>
<comment type="cofactor">
    <cofactor evidence="2">
        <name>Fe(2+)</name>
        <dbReference type="ChEBI" id="CHEBI:29033"/>
    </cofactor>
    <text evidence="2">Binds 1 Fe(2+) ion.</text>
</comment>